<keyword evidence="9" id="KW-1133">Transmembrane helix</keyword>
<keyword evidence="3 11" id="KW-0808">Transferase</keyword>
<dbReference type="InterPro" id="IPR000719">
    <property type="entry name" value="Prot_kinase_dom"/>
</dbReference>
<feature type="transmembrane region" description="Helical" evidence="9">
    <location>
        <begin position="533"/>
        <end position="551"/>
    </location>
</feature>
<feature type="region of interest" description="Disordered" evidence="8">
    <location>
        <begin position="322"/>
        <end position="358"/>
    </location>
</feature>
<dbReference type="InterPro" id="IPR008271">
    <property type="entry name" value="Ser/Thr_kinase_AS"/>
</dbReference>
<feature type="transmembrane region" description="Helical" evidence="9">
    <location>
        <begin position="637"/>
        <end position="659"/>
    </location>
</feature>
<feature type="region of interest" description="Disordered" evidence="8">
    <location>
        <begin position="432"/>
        <end position="489"/>
    </location>
</feature>
<keyword evidence="9" id="KW-0812">Transmembrane</keyword>
<keyword evidence="4 7" id="KW-0547">Nucleotide-binding</keyword>
<proteinExistence type="predicted"/>
<dbReference type="GO" id="GO:0004674">
    <property type="term" value="F:protein serine/threonine kinase activity"/>
    <property type="evidence" value="ECO:0007669"/>
    <property type="project" value="UniProtKB-KW"/>
</dbReference>
<keyword evidence="6 7" id="KW-0067">ATP-binding</keyword>
<evidence type="ECO:0000256" key="6">
    <source>
        <dbReference type="ARBA" id="ARBA00022840"/>
    </source>
</evidence>
<dbReference type="eggNOG" id="COG0515">
    <property type="taxonomic scope" value="Bacteria"/>
</dbReference>
<dbReference type="PANTHER" id="PTHR43289:SF6">
    <property type="entry name" value="SERINE_THREONINE-PROTEIN KINASE NEKL-3"/>
    <property type="match status" value="1"/>
</dbReference>
<evidence type="ECO:0000256" key="2">
    <source>
        <dbReference type="ARBA" id="ARBA00022527"/>
    </source>
</evidence>
<accession>A0A086BPL2</accession>
<evidence type="ECO:0000256" key="4">
    <source>
        <dbReference type="ARBA" id="ARBA00022741"/>
    </source>
</evidence>
<keyword evidence="5 11" id="KW-0418">Kinase</keyword>
<name>A0A086BPL2_9BIFI</name>
<dbReference type="PROSITE" id="PS00107">
    <property type="entry name" value="PROTEIN_KINASE_ATP"/>
    <property type="match status" value="1"/>
</dbReference>
<feature type="compositionally biased region" description="Acidic residues" evidence="8">
    <location>
        <begin position="63"/>
        <end position="74"/>
    </location>
</feature>
<dbReference type="EC" id="2.7.11.1" evidence="1"/>
<evidence type="ECO:0000256" key="7">
    <source>
        <dbReference type="PROSITE-ProRule" id="PRU10141"/>
    </source>
</evidence>
<dbReference type="AlphaFoldDB" id="A0A086BPL2"/>
<dbReference type="STRING" id="1341695.BBOMB_1285"/>
<feature type="domain" description="Protein kinase" evidence="10">
    <location>
        <begin position="26"/>
        <end position="314"/>
    </location>
</feature>
<dbReference type="PROSITE" id="PS00108">
    <property type="entry name" value="PROTEIN_KINASE_ST"/>
    <property type="match status" value="1"/>
</dbReference>
<dbReference type="InterPro" id="IPR017441">
    <property type="entry name" value="Protein_kinase_ATP_BS"/>
</dbReference>
<evidence type="ECO:0000256" key="8">
    <source>
        <dbReference type="SAM" id="MobiDB-lite"/>
    </source>
</evidence>
<comment type="caution">
    <text evidence="11">The sequence shown here is derived from an EMBL/GenBank/DDBJ whole genome shotgun (WGS) entry which is preliminary data.</text>
</comment>
<keyword evidence="12" id="KW-1185">Reference proteome</keyword>
<evidence type="ECO:0000256" key="9">
    <source>
        <dbReference type="SAM" id="Phobius"/>
    </source>
</evidence>
<dbReference type="PROSITE" id="PS50011">
    <property type="entry name" value="PROTEIN_KINASE_DOM"/>
    <property type="match status" value="1"/>
</dbReference>
<keyword evidence="9" id="KW-0472">Membrane</keyword>
<evidence type="ECO:0000256" key="3">
    <source>
        <dbReference type="ARBA" id="ARBA00022679"/>
    </source>
</evidence>
<sequence>MKVLKMVSMSDVNALDLQSGQMVGGYTLIDRLGGGAMGSVWRVRDDGGQTYAMKILRDSLKEETDDGPLQEDVESAGPLNGHMTPAMRRNPRVTARERLRREALALRKVQHPGVCSIVDMELDDSLAFIVTELIEGRNLRDDVNINGRYEGEDLELLARKLISAVRAVHAQGIIHRDIKPTNVMVSATGPVLVDFGIAMAQGESHVTRTGLVMGTPGFIAPEIIDGDESDEATDWWSLASVLAFAATGKPVFGDKPMMAVLEREAAGSADLSGLPPRTLSAFRQALSPIRTKRCSPEQLLETIEADATESNGWTGGDAAFPFDSSAPDHHSGAGHDAAAHRGMAGENSDGNPRIYWNDDDTDVERAAPMRPGHDDAPTSTTQLLPIEDRDTALVGTQILPKDDMPDVTTAFPMAPVTNDTVVMPVDTPAPTVAMPGRTTIMPPTDGQPYASTEDDLGERRDTLPPAVMPQSTENPTSLAAGRAGPRDPSDLMAQVSADTVVSVRRQRLLSRSVLPACLIAIPIAMLASAYPMLASIAASTLIWFLTTLGLSEQAQLAREEKHGGTRRGGDFTRRCLEMPWHALKGLAFSIPQIALNAVIALAVPVIIELVLGLPHSTFTFPLGSQSLPVPVFANQPLSSTGVTQVVCAAASWLLVVFVVHGGHTLRIGAGYLRGDCASQSSSATKPWQLGDVPVSSNVMTTARVHPDPLANAGRQDVARRRSANRWDFILLVIWFAITLLTAATCLTADHLTWFPL</sequence>
<dbReference type="Pfam" id="PF00069">
    <property type="entry name" value="Pkinase"/>
    <property type="match status" value="1"/>
</dbReference>
<dbReference type="Proteomes" id="UP000028730">
    <property type="component" value="Unassembled WGS sequence"/>
</dbReference>
<dbReference type="InterPro" id="IPR011009">
    <property type="entry name" value="Kinase-like_dom_sf"/>
</dbReference>
<evidence type="ECO:0000256" key="1">
    <source>
        <dbReference type="ARBA" id="ARBA00012513"/>
    </source>
</evidence>
<feature type="transmembrane region" description="Helical" evidence="9">
    <location>
        <begin position="593"/>
        <end position="617"/>
    </location>
</feature>
<evidence type="ECO:0000259" key="10">
    <source>
        <dbReference type="PROSITE" id="PS50011"/>
    </source>
</evidence>
<dbReference type="CDD" id="cd14014">
    <property type="entry name" value="STKc_PknB_like"/>
    <property type="match status" value="1"/>
</dbReference>
<gene>
    <name evidence="11" type="ORF">BBOMB_1285</name>
</gene>
<feature type="transmembrane region" description="Helical" evidence="9">
    <location>
        <begin position="728"/>
        <end position="753"/>
    </location>
</feature>
<dbReference type="EMBL" id="ATLK01000001">
    <property type="protein sequence ID" value="KFF31876.1"/>
    <property type="molecule type" value="Genomic_DNA"/>
</dbReference>
<evidence type="ECO:0000313" key="11">
    <source>
        <dbReference type="EMBL" id="KFF31876.1"/>
    </source>
</evidence>
<feature type="compositionally biased region" description="Basic and acidic residues" evidence="8">
    <location>
        <begin position="326"/>
        <end position="339"/>
    </location>
</feature>
<dbReference type="SUPFAM" id="SSF56112">
    <property type="entry name" value="Protein kinase-like (PK-like)"/>
    <property type="match status" value="1"/>
</dbReference>
<evidence type="ECO:0000256" key="5">
    <source>
        <dbReference type="ARBA" id="ARBA00022777"/>
    </source>
</evidence>
<dbReference type="SMART" id="SM00220">
    <property type="entry name" value="S_TKc"/>
    <property type="match status" value="1"/>
</dbReference>
<organism evidence="11 12">
    <name type="scientific">Bifidobacterium bombi DSM 19703</name>
    <dbReference type="NCBI Taxonomy" id="1341695"/>
    <lineage>
        <taxon>Bacteria</taxon>
        <taxon>Bacillati</taxon>
        <taxon>Actinomycetota</taxon>
        <taxon>Actinomycetes</taxon>
        <taxon>Bifidobacteriales</taxon>
        <taxon>Bifidobacteriaceae</taxon>
        <taxon>Bifidobacterium</taxon>
    </lineage>
</organism>
<evidence type="ECO:0000313" key="12">
    <source>
        <dbReference type="Proteomes" id="UP000028730"/>
    </source>
</evidence>
<feature type="binding site" evidence="7">
    <location>
        <position position="54"/>
    </location>
    <ligand>
        <name>ATP</name>
        <dbReference type="ChEBI" id="CHEBI:30616"/>
    </ligand>
</feature>
<feature type="region of interest" description="Disordered" evidence="8">
    <location>
        <begin position="62"/>
        <end position="86"/>
    </location>
</feature>
<reference evidence="11 12" key="1">
    <citation type="journal article" date="2014" name="Appl. Environ. Microbiol.">
        <title>Genomic encyclopedia of type strains of the genus Bifidobacterium.</title>
        <authorList>
            <person name="Milani C."/>
            <person name="Lugli G.A."/>
            <person name="Duranti S."/>
            <person name="Turroni F."/>
            <person name="Bottacini F."/>
            <person name="Mangifesta M."/>
            <person name="Sanchez B."/>
            <person name="Viappiani A."/>
            <person name="Mancabelli L."/>
            <person name="Taminiau B."/>
            <person name="Delcenserie V."/>
            <person name="Barrangou R."/>
            <person name="Margolles A."/>
            <person name="van Sinderen D."/>
            <person name="Ventura M."/>
        </authorList>
    </citation>
    <scope>NUCLEOTIDE SEQUENCE [LARGE SCALE GENOMIC DNA]</scope>
    <source>
        <strain evidence="11 12">DSM 19703</strain>
    </source>
</reference>
<keyword evidence="2" id="KW-0723">Serine/threonine-protein kinase</keyword>
<dbReference type="PANTHER" id="PTHR43289">
    <property type="entry name" value="MITOGEN-ACTIVATED PROTEIN KINASE KINASE KINASE 20-RELATED"/>
    <property type="match status" value="1"/>
</dbReference>
<dbReference type="Gene3D" id="1.10.510.10">
    <property type="entry name" value="Transferase(Phosphotransferase) domain 1"/>
    <property type="match status" value="1"/>
</dbReference>
<dbReference type="GO" id="GO:0005524">
    <property type="term" value="F:ATP binding"/>
    <property type="evidence" value="ECO:0007669"/>
    <property type="project" value="UniProtKB-UniRule"/>
</dbReference>
<protein>
    <recommendedName>
        <fullName evidence="1">non-specific serine/threonine protein kinase</fullName>
        <ecNumber evidence="1">2.7.11.1</ecNumber>
    </recommendedName>
</protein>